<protein>
    <recommendedName>
        <fullName evidence="5">Acyltransferase</fullName>
    </recommendedName>
</protein>
<dbReference type="SUPFAM" id="SSF51161">
    <property type="entry name" value="Trimeric LpxA-like enzymes"/>
    <property type="match status" value="1"/>
</dbReference>
<comment type="caution">
    <text evidence="3">The sequence shown here is derived from an EMBL/GenBank/DDBJ whole genome shotgun (WGS) entry which is preliminary data.</text>
</comment>
<gene>
    <name evidence="3" type="ORF">GCM10007036_18610</name>
</gene>
<evidence type="ECO:0008006" key="5">
    <source>
        <dbReference type="Google" id="ProtNLM"/>
    </source>
</evidence>
<comment type="similarity">
    <text evidence="1">Belongs to the transferase hexapeptide repeat family.</text>
</comment>
<organism evidence="3 4">
    <name type="scientific">Alsobacter metallidurans</name>
    <dbReference type="NCBI Taxonomy" id="340221"/>
    <lineage>
        <taxon>Bacteria</taxon>
        <taxon>Pseudomonadati</taxon>
        <taxon>Pseudomonadota</taxon>
        <taxon>Alphaproteobacteria</taxon>
        <taxon>Hyphomicrobiales</taxon>
        <taxon>Alsobacteraceae</taxon>
        <taxon>Alsobacter</taxon>
    </lineage>
</organism>
<evidence type="ECO:0000256" key="1">
    <source>
        <dbReference type="ARBA" id="ARBA00007274"/>
    </source>
</evidence>
<dbReference type="PANTHER" id="PTHR23416">
    <property type="entry name" value="SIALIC ACID SYNTHASE-RELATED"/>
    <property type="match status" value="1"/>
</dbReference>
<reference evidence="3" key="1">
    <citation type="journal article" date="2014" name="Int. J. Syst. Evol. Microbiol.">
        <title>Complete genome sequence of Corynebacterium casei LMG S-19264T (=DSM 44701T), isolated from a smear-ripened cheese.</title>
        <authorList>
            <consortium name="US DOE Joint Genome Institute (JGI-PGF)"/>
            <person name="Walter F."/>
            <person name="Albersmeier A."/>
            <person name="Kalinowski J."/>
            <person name="Ruckert C."/>
        </authorList>
    </citation>
    <scope>NUCLEOTIDE SEQUENCE</scope>
    <source>
        <strain evidence="3">CGMCC 1.12214</strain>
    </source>
</reference>
<dbReference type="GO" id="GO:0008374">
    <property type="term" value="F:O-acyltransferase activity"/>
    <property type="evidence" value="ECO:0007669"/>
    <property type="project" value="TreeGrafter"/>
</dbReference>
<accession>A0A917I690</accession>
<evidence type="ECO:0000256" key="2">
    <source>
        <dbReference type="ARBA" id="ARBA00022679"/>
    </source>
</evidence>
<keyword evidence="4" id="KW-1185">Reference proteome</keyword>
<dbReference type="InterPro" id="IPR001451">
    <property type="entry name" value="Hexapep"/>
</dbReference>
<dbReference type="Proteomes" id="UP000603912">
    <property type="component" value="Unassembled WGS sequence"/>
</dbReference>
<reference evidence="3" key="2">
    <citation type="submission" date="2020-09" db="EMBL/GenBank/DDBJ databases">
        <authorList>
            <person name="Sun Q."/>
            <person name="Zhou Y."/>
        </authorList>
    </citation>
    <scope>NUCLEOTIDE SEQUENCE</scope>
    <source>
        <strain evidence="3">CGMCC 1.12214</strain>
    </source>
</reference>
<evidence type="ECO:0000313" key="3">
    <source>
        <dbReference type="EMBL" id="GGH17292.1"/>
    </source>
</evidence>
<dbReference type="InterPro" id="IPR051159">
    <property type="entry name" value="Hexapeptide_acetyltransf"/>
</dbReference>
<dbReference type="Pfam" id="PF14602">
    <property type="entry name" value="Hexapep_2"/>
    <property type="match status" value="1"/>
</dbReference>
<keyword evidence="2" id="KW-0808">Transferase</keyword>
<dbReference type="EMBL" id="BMES01000001">
    <property type="protein sequence ID" value="GGH17292.1"/>
    <property type="molecule type" value="Genomic_DNA"/>
</dbReference>
<name>A0A917I690_9HYPH</name>
<dbReference type="CDD" id="cd04647">
    <property type="entry name" value="LbH_MAT_like"/>
    <property type="match status" value="1"/>
</dbReference>
<dbReference type="GO" id="GO:0005829">
    <property type="term" value="C:cytosol"/>
    <property type="evidence" value="ECO:0007669"/>
    <property type="project" value="TreeGrafter"/>
</dbReference>
<dbReference type="InterPro" id="IPR011004">
    <property type="entry name" value="Trimer_LpxA-like_sf"/>
</dbReference>
<proteinExistence type="inferred from homology"/>
<evidence type="ECO:0000313" key="4">
    <source>
        <dbReference type="Proteomes" id="UP000603912"/>
    </source>
</evidence>
<dbReference type="PANTHER" id="PTHR23416:SF23">
    <property type="entry name" value="ACETYLTRANSFERASE C18B11.09C-RELATED"/>
    <property type="match status" value="1"/>
</dbReference>
<dbReference type="AlphaFoldDB" id="A0A917I690"/>
<dbReference type="Gene3D" id="2.160.10.10">
    <property type="entry name" value="Hexapeptide repeat proteins"/>
    <property type="match status" value="1"/>
</dbReference>
<sequence>MRSLNQLIRVQRVLVAIKRAYYTRFWGMDIHPTCVFSLSARFDKTHPKGVHVGAETYIAFDVAILAHDMTRVLQCHTRIGNRCFIGARSIILPGVEIGDGCVIGSGSVVTKSIPAGSIAAGNPATVLRSNIEVGPFGRFTALVDETLRRERDATLQDRTEA</sequence>